<dbReference type="AlphaFoldDB" id="A0A6A8MAF2"/>
<dbReference type="Pfam" id="PF09565">
    <property type="entry name" value="RE_NgoFVII"/>
    <property type="match status" value="1"/>
</dbReference>
<dbReference type="Pfam" id="PF20731">
    <property type="entry name" value="RE_NgoFVII_C"/>
    <property type="match status" value="1"/>
</dbReference>
<keyword evidence="3" id="KW-0378">Hydrolase</keyword>
<dbReference type="Gene3D" id="3.30.870.10">
    <property type="entry name" value="Endonuclease Chain A"/>
    <property type="match status" value="1"/>
</dbReference>
<keyword evidence="3" id="KW-0540">Nuclease</keyword>
<dbReference type="InterPro" id="IPR019065">
    <property type="entry name" value="RE_NgoFVII_N"/>
</dbReference>
<protein>
    <submittedName>
        <fullName evidence="3">NgoFVII family restriction endonuclease</fullName>
    </submittedName>
</protein>
<accession>A0A6A8MAF2</accession>
<dbReference type="RefSeq" id="WP_154573157.1">
    <property type="nucleotide sequence ID" value="NZ_VUNB01000007.1"/>
</dbReference>
<comment type="caution">
    <text evidence="3">The sequence shown here is derived from an EMBL/GenBank/DDBJ whole genome shotgun (WGS) entry which is preliminary data.</text>
</comment>
<name>A0A6A8MAF2_9FIRM</name>
<evidence type="ECO:0000313" key="3">
    <source>
        <dbReference type="EMBL" id="MST69700.1"/>
    </source>
</evidence>
<keyword evidence="3" id="KW-0255">Endonuclease</keyword>
<dbReference type="GO" id="GO:0004519">
    <property type="term" value="F:endonuclease activity"/>
    <property type="evidence" value="ECO:0007669"/>
    <property type="project" value="UniProtKB-KW"/>
</dbReference>
<gene>
    <name evidence="3" type="ORF">FYJ66_08925</name>
</gene>
<dbReference type="InterPro" id="IPR048923">
    <property type="entry name" value="RE_NgoFVII_C"/>
</dbReference>
<proteinExistence type="predicted"/>
<dbReference type="EMBL" id="VUNB01000007">
    <property type="protein sequence ID" value="MST69700.1"/>
    <property type="molecule type" value="Genomic_DNA"/>
</dbReference>
<feature type="domain" description="Restriction endonuclease type II NgoFVII N-terminal" evidence="1">
    <location>
        <begin position="22"/>
        <end position="167"/>
    </location>
</feature>
<organism evidence="3">
    <name type="scientific">Baileyella intestinalis</name>
    <dbReference type="NCBI Taxonomy" id="2606709"/>
    <lineage>
        <taxon>Bacteria</taxon>
        <taxon>Bacillati</taxon>
        <taxon>Bacillota</taxon>
        <taxon>Clostridia</taxon>
        <taxon>Peptostreptococcales</taxon>
        <taxon>Anaerovoracaceae</taxon>
        <taxon>Baileyella</taxon>
    </lineage>
</organism>
<evidence type="ECO:0000259" key="1">
    <source>
        <dbReference type="Pfam" id="PF09565"/>
    </source>
</evidence>
<reference evidence="3" key="1">
    <citation type="submission" date="2019-09" db="EMBL/GenBank/DDBJ databases">
        <title>In-depth cultivation of the pig gut microbiome towards novel bacterial diversity and tailored functional studies.</title>
        <authorList>
            <person name="Wylensek D."/>
            <person name="Hitch T.C.A."/>
            <person name="Clavel T."/>
        </authorList>
    </citation>
    <scope>NUCLEOTIDE SEQUENCE</scope>
    <source>
        <strain evidence="3">RF-744-FAT-WT-3</strain>
    </source>
</reference>
<sequence>MELLQSNYPPVKTKNRTFLDTFYDLLSRTETLDIAVGYITSDSLIELKKIAELNNNLSSVNLTIGMHYLERFTHIQYNAARELNDYLLRSGRGEVRLVTPFKYHGKLYSYSDRNGTFAGIVGSNNLGSIVESGIRTYETSFLIDQPKEADSIKKFIYELNRKATKNINDCDINDFNENNMVLEEHENVKKITSAELAGYLAAMTSTSFEIPIKGAEASPQSNLNVFFGKGRVAKNGLVKPRHWYEVELIVPKNVATQPGYPEAKTPNAIFDVVTDDGWKFKCKVSGDYNKNFRSEGDLKILGKWIKGRLENAGVLTVGSPVTNDTLRRYGRSTMTFTKTSKPNTWYLDFGVK</sequence>
<evidence type="ECO:0000259" key="2">
    <source>
        <dbReference type="Pfam" id="PF20731"/>
    </source>
</evidence>
<feature type="domain" description="Restriction endonuclease type II NgoFVII C-terminal B3-like DNA-binding" evidence="2">
    <location>
        <begin position="201"/>
        <end position="339"/>
    </location>
</feature>